<name>A0A9D2A5D5_9BACE</name>
<evidence type="ECO:0000259" key="2">
    <source>
        <dbReference type="Pfam" id="PF02517"/>
    </source>
</evidence>
<feature type="transmembrane region" description="Helical" evidence="1">
    <location>
        <begin position="45"/>
        <end position="63"/>
    </location>
</feature>
<dbReference type="AlphaFoldDB" id="A0A9D2A5D5"/>
<evidence type="ECO:0000313" key="4">
    <source>
        <dbReference type="Proteomes" id="UP000824023"/>
    </source>
</evidence>
<protein>
    <submittedName>
        <fullName evidence="3">CPBP family intramembrane metalloprotease</fullName>
    </submittedName>
</protein>
<feature type="transmembrane region" description="Helical" evidence="1">
    <location>
        <begin position="84"/>
        <end position="106"/>
    </location>
</feature>
<keyword evidence="3" id="KW-0378">Hydrolase</keyword>
<dbReference type="InterPro" id="IPR003675">
    <property type="entry name" value="Rce1/LyrA-like_dom"/>
</dbReference>
<accession>A0A9D2A5D5</accession>
<keyword evidence="1" id="KW-0812">Transmembrane</keyword>
<dbReference type="PANTHER" id="PTHR36435:SF1">
    <property type="entry name" value="CAAX AMINO TERMINAL PROTEASE FAMILY PROTEIN"/>
    <property type="match status" value="1"/>
</dbReference>
<reference evidence="3" key="2">
    <citation type="submission" date="2021-04" db="EMBL/GenBank/DDBJ databases">
        <authorList>
            <person name="Gilroy R."/>
        </authorList>
    </citation>
    <scope>NUCLEOTIDE SEQUENCE</scope>
    <source>
        <strain evidence="3">ChiHjej12B11-24981</strain>
    </source>
</reference>
<dbReference type="GO" id="GO:0080120">
    <property type="term" value="P:CAAX-box protein maturation"/>
    <property type="evidence" value="ECO:0007669"/>
    <property type="project" value="UniProtKB-ARBA"/>
</dbReference>
<dbReference type="GO" id="GO:0004175">
    <property type="term" value="F:endopeptidase activity"/>
    <property type="evidence" value="ECO:0007669"/>
    <property type="project" value="UniProtKB-ARBA"/>
</dbReference>
<proteinExistence type="predicted"/>
<gene>
    <name evidence="3" type="ORF">H9819_04440</name>
</gene>
<sequence>MKASIKLFLVAALLQILGSLAAVPLILVWQFVTTGTVDAEAADHATLVPASLLAMFFTVWYLWKQRYLDDYRQYAPTSAGYLGWTVLLLLGVYVIMEWVMGFLSFLPDWIGDAFDSMRDNWGGILFISLLGPIVEELVYRGAITRELLRRYRPGVAIVLSAFLFGLAHFNPVQTVFAFMLGLLLGWMYWRTRSVVPCIVFHVLNNGLSTWLSLQYPDVETLRELWGADVHTAVLCGAAALFLLALWRLSRYPATGEAGWLPATKETNKTTD</sequence>
<dbReference type="Proteomes" id="UP000824023">
    <property type="component" value="Unassembled WGS sequence"/>
</dbReference>
<reference evidence="3" key="1">
    <citation type="journal article" date="2021" name="PeerJ">
        <title>Extensive microbial diversity within the chicken gut microbiome revealed by metagenomics and culture.</title>
        <authorList>
            <person name="Gilroy R."/>
            <person name="Ravi A."/>
            <person name="Getino M."/>
            <person name="Pursley I."/>
            <person name="Horton D.L."/>
            <person name="Alikhan N.F."/>
            <person name="Baker D."/>
            <person name="Gharbi K."/>
            <person name="Hall N."/>
            <person name="Watson M."/>
            <person name="Adriaenssens E.M."/>
            <person name="Foster-Nyarko E."/>
            <person name="Jarju S."/>
            <person name="Secka A."/>
            <person name="Antonio M."/>
            <person name="Oren A."/>
            <person name="Chaudhuri R.R."/>
            <person name="La Ragione R."/>
            <person name="Hildebrand F."/>
            <person name="Pallen M.J."/>
        </authorList>
    </citation>
    <scope>NUCLEOTIDE SEQUENCE</scope>
    <source>
        <strain evidence="3">ChiHjej12B11-24981</strain>
    </source>
</reference>
<feature type="transmembrane region" description="Helical" evidence="1">
    <location>
        <begin position="225"/>
        <end position="246"/>
    </location>
</feature>
<feature type="domain" description="CAAX prenyl protease 2/Lysostaphin resistance protein A-like" evidence="2">
    <location>
        <begin position="121"/>
        <end position="206"/>
    </location>
</feature>
<organism evidence="3 4">
    <name type="scientific">Candidatus Bacteroides merdipullorum</name>
    <dbReference type="NCBI Taxonomy" id="2838474"/>
    <lineage>
        <taxon>Bacteria</taxon>
        <taxon>Pseudomonadati</taxon>
        <taxon>Bacteroidota</taxon>
        <taxon>Bacteroidia</taxon>
        <taxon>Bacteroidales</taxon>
        <taxon>Bacteroidaceae</taxon>
        <taxon>Bacteroides</taxon>
    </lineage>
</organism>
<feature type="transmembrane region" description="Helical" evidence="1">
    <location>
        <begin position="121"/>
        <end position="139"/>
    </location>
</feature>
<keyword evidence="3" id="KW-0482">Metalloprotease</keyword>
<dbReference type="PANTHER" id="PTHR36435">
    <property type="entry name" value="SLR1288 PROTEIN"/>
    <property type="match status" value="1"/>
</dbReference>
<feature type="transmembrane region" description="Helical" evidence="1">
    <location>
        <begin position="151"/>
        <end position="167"/>
    </location>
</feature>
<dbReference type="InterPro" id="IPR052710">
    <property type="entry name" value="CAAX_protease"/>
</dbReference>
<evidence type="ECO:0000313" key="3">
    <source>
        <dbReference type="EMBL" id="HIZ01489.1"/>
    </source>
</evidence>
<keyword evidence="3" id="KW-0645">Protease</keyword>
<keyword evidence="1" id="KW-0472">Membrane</keyword>
<evidence type="ECO:0000256" key="1">
    <source>
        <dbReference type="SAM" id="Phobius"/>
    </source>
</evidence>
<dbReference type="Pfam" id="PF02517">
    <property type="entry name" value="Rce1-like"/>
    <property type="match status" value="1"/>
</dbReference>
<comment type="caution">
    <text evidence="3">The sequence shown here is derived from an EMBL/GenBank/DDBJ whole genome shotgun (WGS) entry which is preliminary data.</text>
</comment>
<keyword evidence="1" id="KW-1133">Transmembrane helix</keyword>
<dbReference type="EMBL" id="DXCK01000062">
    <property type="protein sequence ID" value="HIZ01489.1"/>
    <property type="molecule type" value="Genomic_DNA"/>
</dbReference>
<dbReference type="GO" id="GO:0008237">
    <property type="term" value="F:metallopeptidase activity"/>
    <property type="evidence" value="ECO:0007669"/>
    <property type="project" value="UniProtKB-KW"/>
</dbReference>